<comment type="caution">
    <text evidence="4">The sequence shown here is derived from an EMBL/GenBank/DDBJ whole genome shotgun (WGS) entry which is preliminary data.</text>
</comment>
<dbReference type="AlphaFoldDB" id="A0AAE3HL80"/>
<name>A0AAE3HL80_9GAMM</name>
<evidence type="ECO:0000313" key="5">
    <source>
        <dbReference type="Proteomes" id="UP001204445"/>
    </source>
</evidence>
<feature type="chain" id="PRO_5042118586" description="DUF4124 domain-containing protein" evidence="2">
    <location>
        <begin position="20"/>
        <end position="146"/>
    </location>
</feature>
<dbReference type="EMBL" id="JANUCT010000006">
    <property type="protein sequence ID" value="MCS3903022.1"/>
    <property type="molecule type" value="Genomic_DNA"/>
</dbReference>
<keyword evidence="2" id="KW-0732">Signal</keyword>
<sequence>MQRATLFTLLLLLPIGAGAEVYKWVDEQGQVHYGDKPATGSAQSLDIDRTPAAPDPEREQRREKRDRLLQQFADERTTARRKAEEQARQKKERERRCEQARQQLWRYEHSQYLYEDTASGERRILDDDERARQEQQLRDYLDAECP</sequence>
<evidence type="ECO:0000259" key="3">
    <source>
        <dbReference type="Pfam" id="PF13511"/>
    </source>
</evidence>
<dbReference type="Proteomes" id="UP001204445">
    <property type="component" value="Unassembled WGS sequence"/>
</dbReference>
<gene>
    <name evidence="4" type="ORF">J2T55_001039</name>
</gene>
<keyword evidence="5" id="KW-1185">Reference proteome</keyword>
<evidence type="ECO:0000256" key="2">
    <source>
        <dbReference type="SAM" id="SignalP"/>
    </source>
</evidence>
<feature type="domain" description="DUF4124" evidence="3">
    <location>
        <begin position="9"/>
        <end position="60"/>
    </location>
</feature>
<evidence type="ECO:0000313" key="4">
    <source>
        <dbReference type="EMBL" id="MCS3903022.1"/>
    </source>
</evidence>
<feature type="compositionally biased region" description="Basic and acidic residues" evidence="1">
    <location>
        <begin position="55"/>
        <end position="99"/>
    </location>
</feature>
<dbReference type="RefSeq" id="WP_259054635.1">
    <property type="nucleotide sequence ID" value="NZ_JANUCT010000006.1"/>
</dbReference>
<accession>A0AAE3HL80</accession>
<evidence type="ECO:0000256" key="1">
    <source>
        <dbReference type="SAM" id="MobiDB-lite"/>
    </source>
</evidence>
<feature type="signal peptide" evidence="2">
    <location>
        <begin position="1"/>
        <end position="19"/>
    </location>
</feature>
<feature type="region of interest" description="Disordered" evidence="1">
    <location>
        <begin position="117"/>
        <end position="146"/>
    </location>
</feature>
<feature type="region of interest" description="Disordered" evidence="1">
    <location>
        <begin position="33"/>
        <end position="100"/>
    </location>
</feature>
<organism evidence="4 5">
    <name type="scientific">Methylohalomonas lacus</name>
    <dbReference type="NCBI Taxonomy" id="398773"/>
    <lineage>
        <taxon>Bacteria</taxon>
        <taxon>Pseudomonadati</taxon>
        <taxon>Pseudomonadota</taxon>
        <taxon>Gammaproteobacteria</taxon>
        <taxon>Methylohalomonadales</taxon>
        <taxon>Methylohalomonadaceae</taxon>
        <taxon>Methylohalomonas</taxon>
    </lineage>
</organism>
<dbReference type="Pfam" id="PF13511">
    <property type="entry name" value="DUF4124"/>
    <property type="match status" value="1"/>
</dbReference>
<protein>
    <recommendedName>
        <fullName evidence="3">DUF4124 domain-containing protein</fullName>
    </recommendedName>
</protein>
<proteinExistence type="predicted"/>
<reference evidence="4" key="1">
    <citation type="submission" date="2022-08" db="EMBL/GenBank/DDBJ databases">
        <title>Genomic Encyclopedia of Type Strains, Phase III (KMG-III): the genomes of soil and plant-associated and newly described type strains.</title>
        <authorList>
            <person name="Whitman W."/>
        </authorList>
    </citation>
    <scope>NUCLEOTIDE SEQUENCE</scope>
    <source>
        <strain evidence="4">HMT 1</strain>
    </source>
</reference>
<feature type="compositionally biased region" description="Basic and acidic residues" evidence="1">
    <location>
        <begin position="119"/>
        <end position="146"/>
    </location>
</feature>
<dbReference type="InterPro" id="IPR025392">
    <property type="entry name" value="DUF4124"/>
</dbReference>